<evidence type="ECO:0000259" key="1">
    <source>
        <dbReference type="Pfam" id="PF00557"/>
    </source>
</evidence>
<dbReference type="Pfam" id="PF00557">
    <property type="entry name" value="Peptidase_M24"/>
    <property type="match status" value="1"/>
</dbReference>
<keyword evidence="3" id="KW-1185">Reference proteome</keyword>
<proteinExistence type="predicted"/>
<dbReference type="RefSeq" id="WP_258812469.1">
    <property type="nucleotide sequence ID" value="NZ_JANUGU010000004.1"/>
</dbReference>
<evidence type="ECO:0000313" key="3">
    <source>
        <dbReference type="Proteomes" id="UP001204621"/>
    </source>
</evidence>
<accession>A0ABT2D0C2</accession>
<dbReference type="Proteomes" id="UP001204621">
    <property type="component" value="Unassembled WGS sequence"/>
</dbReference>
<reference evidence="2 3" key="1">
    <citation type="submission" date="2022-08" db="EMBL/GenBank/DDBJ databases">
        <title>Reclassification of Massilia species as members of the genera Telluria, Duganella, Pseudoduganella, Mokoshia gen. nov. and Zemynaea gen. nov. using orthogonal and non-orthogonal genome-based approaches.</title>
        <authorList>
            <person name="Bowman J.P."/>
        </authorList>
    </citation>
    <scope>NUCLEOTIDE SEQUENCE [LARGE SCALE GENOMIC DNA]</scope>
    <source>
        <strain evidence="2 3">JCM 31606</strain>
    </source>
</reference>
<name>A0ABT2D0C2_9BURK</name>
<dbReference type="InterPro" id="IPR000994">
    <property type="entry name" value="Pept_M24"/>
</dbReference>
<organism evidence="2 3">
    <name type="scientific">Massilia terrae</name>
    <dbReference type="NCBI Taxonomy" id="1811224"/>
    <lineage>
        <taxon>Bacteria</taxon>
        <taxon>Pseudomonadati</taxon>
        <taxon>Pseudomonadota</taxon>
        <taxon>Betaproteobacteria</taxon>
        <taxon>Burkholderiales</taxon>
        <taxon>Oxalobacteraceae</taxon>
        <taxon>Telluria group</taxon>
        <taxon>Massilia</taxon>
    </lineage>
</organism>
<dbReference type="PANTHER" id="PTHR46112">
    <property type="entry name" value="AMINOPEPTIDASE"/>
    <property type="match status" value="1"/>
</dbReference>
<sequence length="364" mass="39467">MSEASVDRSAEAAVKLALLRDVLEKTGASAIRLRGTDWFAWITAGGSNAVLLSQETGAAEVLVSREDACILTDDIEEKRLRAEEAPPGFSYHPTPWTELELRERYVFEIAGGLPVLSDRPANGELPLPPTLRQRRMVLGGGEIGRYRALGRAAAEAMSEALRQARPEWTEAELAAAGAQALVRRGLEPALVLAAGERRLPLYRHPPPSLERIGGRAMLRCCARRHGLHASLARCVSFGPAPAEQRELMAVEATGLAAVLPGSSLSAVYFALEQGYRHANRPDAIREHHQGGITGYASREIVATPVTATELETGMAFAFNPSFNGLTIEDTFILGPQGLENLTCDPAWPARDDHGRMRPLWLEAT</sequence>
<dbReference type="SUPFAM" id="SSF55920">
    <property type="entry name" value="Creatinase/aminopeptidase"/>
    <property type="match status" value="1"/>
</dbReference>
<dbReference type="EMBL" id="JANUGU010000004">
    <property type="protein sequence ID" value="MCS0659286.1"/>
    <property type="molecule type" value="Genomic_DNA"/>
</dbReference>
<feature type="domain" description="Peptidase M24" evidence="1">
    <location>
        <begin position="146"/>
        <end position="332"/>
    </location>
</feature>
<gene>
    <name evidence="2" type="ORF">NX778_14540</name>
</gene>
<dbReference type="Gene3D" id="3.90.230.10">
    <property type="entry name" value="Creatinase/methionine aminopeptidase superfamily"/>
    <property type="match status" value="1"/>
</dbReference>
<dbReference type="InterPro" id="IPR050659">
    <property type="entry name" value="Peptidase_M24B"/>
</dbReference>
<protein>
    <submittedName>
        <fullName evidence="2">M24 family metallopeptidase</fullName>
    </submittedName>
</protein>
<comment type="caution">
    <text evidence="2">The sequence shown here is derived from an EMBL/GenBank/DDBJ whole genome shotgun (WGS) entry which is preliminary data.</text>
</comment>
<dbReference type="InterPro" id="IPR036005">
    <property type="entry name" value="Creatinase/aminopeptidase-like"/>
</dbReference>
<dbReference type="PANTHER" id="PTHR46112:SF2">
    <property type="entry name" value="XAA-PRO AMINOPEPTIDASE P-RELATED"/>
    <property type="match status" value="1"/>
</dbReference>
<evidence type="ECO:0000313" key="2">
    <source>
        <dbReference type="EMBL" id="MCS0659286.1"/>
    </source>
</evidence>
<dbReference type="CDD" id="cd01066">
    <property type="entry name" value="APP_MetAP"/>
    <property type="match status" value="1"/>
</dbReference>